<reference evidence="2" key="1">
    <citation type="submission" date="2022-08" db="EMBL/GenBank/DDBJ databases">
        <title>Nisaea acidiphila sp. nov., isolated from a marine algal debris and emended description of the genus Nisaea Urios et al. 2008.</title>
        <authorList>
            <person name="Kwon K."/>
        </authorList>
    </citation>
    <scope>NUCLEOTIDE SEQUENCE</scope>
    <source>
        <strain evidence="2">MEBiC11861</strain>
    </source>
</reference>
<evidence type="ECO:0000259" key="1">
    <source>
        <dbReference type="Pfam" id="PF05171"/>
    </source>
</evidence>
<gene>
    <name evidence="2" type="ORF">NUH88_16620</name>
</gene>
<dbReference type="InterPro" id="IPR053733">
    <property type="entry name" value="Heme_Transport_Util_sf"/>
</dbReference>
<dbReference type="KEGG" id="naci:NUH88_16620"/>
<proteinExistence type="predicted"/>
<protein>
    <submittedName>
        <fullName evidence="2">Hemin-degrading factor</fullName>
    </submittedName>
</protein>
<dbReference type="Proteomes" id="UP001060336">
    <property type="component" value="Chromosome"/>
</dbReference>
<dbReference type="InterPro" id="IPR007845">
    <property type="entry name" value="HemS/ChuX_dom"/>
</dbReference>
<evidence type="ECO:0000313" key="2">
    <source>
        <dbReference type="EMBL" id="UUX49015.1"/>
    </source>
</evidence>
<dbReference type="Pfam" id="PF05171">
    <property type="entry name" value="HemS"/>
    <property type="match status" value="2"/>
</dbReference>
<accession>A0A9J7AP88</accession>
<dbReference type="GO" id="GO:0006826">
    <property type="term" value="P:iron ion transport"/>
    <property type="evidence" value="ECO:0007669"/>
    <property type="project" value="InterPro"/>
</dbReference>
<dbReference type="CDD" id="cd16831">
    <property type="entry name" value="HemS-like_C"/>
    <property type="match status" value="1"/>
</dbReference>
<dbReference type="CDD" id="cd16830">
    <property type="entry name" value="HemS-like_N"/>
    <property type="match status" value="1"/>
</dbReference>
<evidence type="ECO:0000313" key="3">
    <source>
        <dbReference type="Proteomes" id="UP001060336"/>
    </source>
</evidence>
<dbReference type="Gene3D" id="3.40.1570.10">
    <property type="entry name" value="HemS/ChuS/ChuX like domains"/>
    <property type="match status" value="2"/>
</dbReference>
<dbReference type="EMBL" id="CP102480">
    <property type="protein sequence ID" value="UUX49015.1"/>
    <property type="molecule type" value="Genomic_DNA"/>
</dbReference>
<feature type="domain" description="Haemin-degrading HemS/ChuX" evidence="1">
    <location>
        <begin position="215"/>
        <end position="349"/>
    </location>
</feature>
<sequence length="355" mass="39254">MRTKPAENLLKELNRMKEEQGGIRARTAAEALGVPEAALLEARELEGSVRRLSVSGMDVVPLIERMPEAGDVMVLTRNEYCVHEKTGIFENMRFNTHMGSAFGREIDLRMFFTRWVTGFHVVDESPKMTRHSLQFFDASGTAAFKIYAVSGTDLDAFLALVGDFVDPDPQPLSFTDLEPAASEKPDSEVDVDDLRGRWSRLGNGHQFNRMLAELGLSRRQALRLAGEHYARPVPVSSVEYMLNSVAESGLPIMCFVRGPGCVQVHSGPVKTIKRAAGWLNILDPRFNLHLKDDQIDSCYAVCKVSTEKGLDITSLDCLAADGSTICQFFPVRGEGEEEPEAWLNLINGFVTGEAA</sequence>
<keyword evidence="3" id="KW-1185">Reference proteome</keyword>
<name>A0A9J7AP88_9PROT</name>
<dbReference type="SUPFAM" id="SSF144064">
    <property type="entry name" value="Heme iron utilization protein-like"/>
    <property type="match status" value="1"/>
</dbReference>
<organism evidence="2 3">
    <name type="scientific">Nisaea acidiphila</name>
    <dbReference type="NCBI Taxonomy" id="1862145"/>
    <lineage>
        <taxon>Bacteria</taxon>
        <taxon>Pseudomonadati</taxon>
        <taxon>Pseudomonadota</taxon>
        <taxon>Alphaproteobacteria</taxon>
        <taxon>Rhodospirillales</taxon>
        <taxon>Thalassobaculaceae</taxon>
        <taxon>Nisaea</taxon>
    </lineage>
</organism>
<feature type="domain" description="Haemin-degrading HemS/ChuX" evidence="1">
    <location>
        <begin position="33"/>
        <end position="164"/>
    </location>
</feature>
<dbReference type="AlphaFoldDB" id="A0A9J7AP88"/>
<dbReference type="RefSeq" id="WP_257767516.1">
    <property type="nucleotide sequence ID" value="NZ_CP102480.1"/>
</dbReference>